<gene>
    <name evidence="2" type="ORF">KQP74_03000</name>
</gene>
<dbReference type="InterPro" id="IPR054238">
    <property type="entry name" value="DUF6965"/>
</dbReference>
<dbReference type="RefSeq" id="WP_225658180.1">
    <property type="nucleotide sequence ID" value="NZ_CP072242.1"/>
</dbReference>
<protein>
    <recommendedName>
        <fullName evidence="1">DUF6965 domain-containing protein</fullName>
    </recommendedName>
</protein>
<reference evidence="2" key="1">
    <citation type="submission" date="2021-06" db="EMBL/GenBank/DDBJ databases">
        <title>Interrogation of the integrated mobile genetic elements in gut-associated Bacteroides with a consensus prediction approach.</title>
        <authorList>
            <person name="Campbell D.E."/>
            <person name="Leigh J.R."/>
            <person name="Kim T."/>
            <person name="England W."/>
            <person name="Whitaker R.J."/>
            <person name="Degnan P.H."/>
        </authorList>
    </citation>
    <scope>NUCLEOTIDE SEQUENCE</scope>
    <source>
        <strain evidence="2">VPI-3443</strain>
    </source>
</reference>
<evidence type="ECO:0000313" key="2">
    <source>
        <dbReference type="EMBL" id="UYU91620.1"/>
    </source>
</evidence>
<dbReference type="AlphaFoldDB" id="A0AB38UFI4"/>
<dbReference type="Pfam" id="PF22292">
    <property type="entry name" value="DUF6965"/>
    <property type="match status" value="1"/>
</dbReference>
<evidence type="ECO:0000313" key="3">
    <source>
        <dbReference type="Proteomes" id="UP001162960"/>
    </source>
</evidence>
<evidence type="ECO:0000259" key="1">
    <source>
        <dbReference type="Pfam" id="PF22292"/>
    </source>
</evidence>
<proteinExistence type="predicted"/>
<feature type="domain" description="DUF6965" evidence="1">
    <location>
        <begin position="281"/>
        <end position="350"/>
    </location>
</feature>
<dbReference type="Proteomes" id="UP001162960">
    <property type="component" value="Chromosome"/>
</dbReference>
<accession>A0AB38UFI4</accession>
<dbReference type="EMBL" id="CP083685">
    <property type="protein sequence ID" value="UYU91620.1"/>
    <property type="molecule type" value="Genomic_DNA"/>
</dbReference>
<organism evidence="2 3">
    <name type="scientific">Bacteroides thetaiotaomicron</name>
    <dbReference type="NCBI Taxonomy" id="818"/>
    <lineage>
        <taxon>Bacteria</taxon>
        <taxon>Pseudomonadati</taxon>
        <taxon>Bacteroidota</taxon>
        <taxon>Bacteroidia</taxon>
        <taxon>Bacteroidales</taxon>
        <taxon>Bacteroidaceae</taxon>
        <taxon>Bacteroides</taxon>
    </lineage>
</organism>
<name>A0AB38UFI4_BACT4</name>
<sequence>MSTNILFVFEGKSTEDKIVECLEKHILNDSVIIKCAYTSDVYQLYREIEKDEDLDIFYLIKERDKDNPIFEKYNGSDFSEIYLFFDYDGQADLASVQDKDGFAVKTGDSKMKDMLSFFNNETDKGKLYISYPMVEAIRHIIKSYDDFKDLKVKCKGKNCQYKETCKEQITCEKEPHYKVKVSSDSLLLGDYSKYALDTWKNIIEAHLCKMNYIVNDTYTFPQKIESQHKIFTKQLEKYINHKCPMVGVLSAFPIFIFDYYGCEKTTKILTPITENNYDYNSIQELLSWAEKIIKKKRYPQEEFKLNQYTTIIDCGKHLEAMISTITQNRENPTIYYHTINQLRELRRKLEGLYYKVPEQK</sequence>